<keyword evidence="2" id="KW-1185">Reference proteome</keyword>
<dbReference type="PANTHER" id="PTHR12242">
    <property type="entry name" value="OS02G0130600 PROTEIN-RELATED"/>
    <property type="match status" value="1"/>
</dbReference>
<accession>A0A8B8BF28</accession>
<organism evidence="2 3">
    <name type="scientific">Crassostrea virginica</name>
    <name type="common">Eastern oyster</name>
    <dbReference type="NCBI Taxonomy" id="6565"/>
    <lineage>
        <taxon>Eukaryota</taxon>
        <taxon>Metazoa</taxon>
        <taxon>Spiralia</taxon>
        <taxon>Lophotrochozoa</taxon>
        <taxon>Mollusca</taxon>
        <taxon>Bivalvia</taxon>
        <taxon>Autobranchia</taxon>
        <taxon>Pteriomorphia</taxon>
        <taxon>Ostreida</taxon>
        <taxon>Ostreoidea</taxon>
        <taxon>Ostreidae</taxon>
        <taxon>Crassostrea</taxon>
    </lineage>
</organism>
<protein>
    <submittedName>
        <fullName evidence="3">Protein rolling stone-like</fullName>
    </submittedName>
</protein>
<dbReference type="InterPro" id="IPR049352">
    <property type="entry name" value="Rost"/>
</dbReference>
<feature type="transmembrane region" description="Helical" evidence="1">
    <location>
        <begin position="189"/>
        <end position="214"/>
    </location>
</feature>
<sequence length="282" mass="32705">MTFKKEEEFETNVCFCKSLRDEFRLRNLTLKHTRARLFVTSECGPRFFYPVWTTLWALYHLLNLLLMPYYSDQWPNPLPWPLYLTNLGYALLGLFSICDCIVTIYVHVKRPDILSGTSCESPWYIQLTWCLYNLNNVVSLTITLSYYGLLTVGFDPPSIITHMINAFFTITNILVCAKPTRLLHIYQPYLFSTAYIILSLIYHAAGGSAIYTVLDWNKISVALPTSVLVAFVLGTIVHILVFVLFKVRVLVRNRMCNEKKIDIIDIPVEEHDVEKCKMENKH</sequence>
<feature type="transmembrane region" description="Helical" evidence="1">
    <location>
        <begin position="226"/>
        <end position="245"/>
    </location>
</feature>
<keyword evidence="1" id="KW-0472">Membrane</keyword>
<gene>
    <name evidence="3" type="primary">LOC111109722</name>
</gene>
<dbReference type="RefSeq" id="XP_022301651.1">
    <property type="nucleotide sequence ID" value="XM_022445943.1"/>
</dbReference>
<reference evidence="3" key="1">
    <citation type="submission" date="2025-08" db="UniProtKB">
        <authorList>
            <consortium name="RefSeq"/>
        </authorList>
    </citation>
    <scope>IDENTIFICATION</scope>
    <source>
        <tissue evidence="3">Whole sample</tissue>
    </source>
</reference>
<feature type="transmembrane region" description="Helical" evidence="1">
    <location>
        <begin position="129"/>
        <end position="147"/>
    </location>
</feature>
<dbReference type="OrthoDB" id="419711at2759"/>
<evidence type="ECO:0000256" key="1">
    <source>
        <dbReference type="SAM" id="Phobius"/>
    </source>
</evidence>
<keyword evidence="1" id="KW-0812">Transmembrane</keyword>
<feature type="transmembrane region" description="Helical" evidence="1">
    <location>
        <begin position="87"/>
        <end position="108"/>
    </location>
</feature>
<dbReference type="PANTHER" id="PTHR12242:SF49">
    <property type="entry name" value="HEADBUTT, ISOFORM E"/>
    <property type="match status" value="1"/>
</dbReference>
<dbReference type="GeneID" id="111109722"/>
<keyword evidence="1" id="KW-1133">Transmembrane helix</keyword>
<evidence type="ECO:0000313" key="3">
    <source>
        <dbReference type="RefSeq" id="XP_022301651.1"/>
    </source>
</evidence>
<dbReference type="Pfam" id="PF21534">
    <property type="entry name" value="Rost"/>
    <property type="match status" value="1"/>
</dbReference>
<evidence type="ECO:0000313" key="2">
    <source>
        <dbReference type="Proteomes" id="UP000694844"/>
    </source>
</evidence>
<dbReference type="Proteomes" id="UP000694844">
    <property type="component" value="Chromosome 8"/>
</dbReference>
<dbReference type="KEGG" id="cvn:111109722"/>
<name>A0A8B8BF28_CRAVI</name>
<feature type="transmembrane region" description="Helical" evidence="1">
    <location>
        <begin position="47"/>
        <end position="67"/>
    </location>
</feature>
<dbReference type="AlphaFoldDB" id="A0A8B8BF28"/>
<feature type="transmembrane region" description="Helical" evidence="1">
    <location>
        <begin position="159"/>
        <end position="177"/>
    </location>
</feature>
<dbReference type="GO" id="GO:0016020">
    <property type="term" value="C:membrane"/>
    <property type="evidence" value="ECO:0007669"/>
    <property type="project" value="TreeGrafter"/>
</dbReference>
<proteinExistence type="predicted"/>